<keyword evidence="5" id="KW-1185">Reference proteome</keyword>
<dbReference type="InterPro" id="IPR003366">
    <property type="entry name" value="CUB-like_dom"/>
</dbReference>
<dbReference type="Pfam" id="PF24511">
    <property type="entry name" value="DUF7591"/>
    <property type="match status" value="1"/>
</dbReference>
<evidence type="ECO:0000259" key="4">
    <source>
        <dbReference type="Pfam" id="PF24512"/>
    </source>
</evidence>
<evidence type="ECO:0000313" key="6">
    <source>
        <dbReference type="WBParaSite" id="Csp11.Scaffold457.g1368.t1"/>
    </source>
</evidence>
<evidence type="ECO:0000259" key="3">
    <source>
        <dbReference type="Pfam" id="PF24511"/>
    </source>
</evidence>
<dbReference type="WBParaSite" id="Csp11.Scaffold457.g1368.t1">
    <property type="protein sequence ID" value="Csp11.Scaffold457.g1368.t1"/>
    <property type="gene ID" value="Csp11.Scaffold457.g1368"/>
</dbReference>
<keyword evidence="1" id="KW-0732">Signal</keyword>
<dbReference type="Pfam" id="PF02408">
    <property type="entry name" value="CUB_2"/>
    <property type="match status" value="1"/>
</dbReference>
<name>A0A1I7T103_9PELO</name>
<dbReference type="eggNOG" id="ENOG502R0YW">
    <property type="taxonomic scope" value="Eukaryota"/>
</dbReference>
<dbReference type="Pfam" id="PF24512">
    <property type="entry name" value="DUF7592"/>
    <property type="match status" value="1"/>
</dbReference>
<feature type="domain" description="DUF7592" evidence="4">
    <location>
        <begin position="165"/>
        <end position="225"/>
    </location>
</feature>
<dbReference type="PANTHER" id="PTHR47155">
    <property type="entry name" value="DOWNSTREAM OF DAF-16 (REGULATED BY DAF-16)-RELATED"/>
    <property type="match status" value="1"/>
</dbReference>
<reference evidence="6" key="1">
    <citation type="submission" date="2016-11" db="UniProtKB">
        <authorList>
            <consortium name="WormBaseParasite"/>
        </authorList>
    </citation>
    <scope>IDENTIFICATION</scope>
</reference>
<feature type="domain" description="DUF7591" evidence="3">
    <location>
        <begin position="241"/>
        <end position="340"/>
    </location>
</feature>
<evidence type="ECO:0000256" key="1">
    <source>
        <dbReference type="SAM" id="SignalP"/>
    </source>
</evidence>
<dbReference type="AlphaFoldDB" id="A0A1I7T103"/>
<protein>
    <submittedName>
        <fullName evidence="6">CUB_2 domain-containing protein</fullName>
    </submittedName>
</protein>
<feature type="signal peptide" evidence="1">
    <location>
        <begin position="1"/>
        <end position="18"/>
    </location>
</feature>
<feature type="domain" description="CUB-like" evidence="2">
    <location>
        <begin position="23"/>
        <end position="136"/>
    </location>
</feature>
<dbReference type="STRING" id="1561998.A0A1I7T103"/>
<dbReference type="InterPro" id="IPR056014">
    <property type="entry name" value="DUF7592"/>
</dbReference>
<evidence type="ECO:0000313" key="5">
    <source>
        <dbReference type="Proteomes" id="UP000095282"/>
    </source>
</evidence>
<dbReference type="Proteomes" id="UP000095282">
    <property type="component" value="Unplaced"/>
</dbReference>
<organism evidence="5 6">
    <name type="scientific">Caenorhabditis tropicalis</name>
    <dbReference type="NCBI Taxonomy" id="1561998"/>
    <lineage>
        <taxon>Eukaryota</taxon>
        <taxon>Metazoa</taxon>
        <taxon>Ecdysozoa</taxon>
        <taxon>Nematoda</taxon>
        <taxon>Chromadorea</taxon>
        <taxon>Rhabditida</taxon>
        <taxon>Rhabditina</taxon>
        <taxon>Rhabditomorpha</taxon>
        <taxon>Rhabditoidea</taxon>
        <taxon>Rhabditidae</taxon>
        <taxon>Peloderinae</taxon>
        <taxon>Caenorhabditis</taxon>
    </lineage>
</organism>
<dbReference type="InterPro" id="IPR056013">
    <property type="entry name" value="DUF7591"/>
</dbReference>
<proteinExistence type="predicted"/>
<dbReference type="PANTHER" id="PTHR47155:SF3">
    <property type="entry name" value="CUB-LIKE DOMAIN-CONTAINING PROTEIN"/>
    <property type="match status" value="1"/>
</dbReference>
<sequence length="343" mass="38203">MFNHLILSAVVLCAFAHSAPVNVCKTGNVINKPVNNQPVYWPATWKENQSAPHLENGQSCSWIVTVPEGFYAKVIISGKVNDTQSFFQSIDSAGNVIKTTHENKEPYYFPSTKFTIIVSNQGPATFAFKIQWAPFPSKIDSSMKVGKNPQLVNITEEIFAAEYSSMTGISLLAFPSDLKKISTLRSSLVFEGKDFNGAYISNLYLLYKSKKQWISAGNSVYIVNLEAREVSDQLLIQESSYTKDIQEYVEFNCKINSTCLYKLESGKKGAVISTEYTTQTLWAVTLNVNEYLTVYYGSPNEEGRHFTISGATIQSNLPLTFRSSVTQYVVSGETASFTFQVSD</sequence>
<evidence type="ECO:0000259" key="2">
    <source>
        <dbReference type="Pfam" id="PF02408"/>
    </source>
</evidence>
<feature type="chain" id="PRO_5009306901" evidence="1">
    <location>
        <begin position="19"/>
        <end position="343"/>
    </location>
</feature>
<accession>A0A1I7T103</accession>